<dbReference type="GO" id="GO:0055085">
    <property type="term" value="P:transmembrane transport"/>
    <property type="evidence" value="ECO:0007669"/>
    <property type="project" value="InterPro"/>
</dbReference>
<proteinExistence type="inferred from homology"/>
<reference evidence="10 11" key="1">
    <citation type="submission" date="2018-11" db="EMBL/GenBank/DDBJ databases">
        <title>The Potential of Streptomyces as Biocontrol Agents against the Tomato grey mould, Botrytis cinerea (Gray mold) Frontiers in Microbiology.</title>
        <authorList>
            <person name="Li D."/>
        </authorList>
    </citation>
    <scope>NUCLEOTIDE SEQUENCE [LARGE SCALE GENOMIC DNA]</scope>
    <source>
        <strain evidence="10 11">NEAU-LD23</strain>
    </source>
</reference>
<evidence type="ECO:0000256" key="5">
    <source>
        <dbReference type="ARBA" id="ARBA00022989"/>
    </source>
</evidence>
<feature type="transmembrane region" description="Helical" evidence="7">
    <location>
        <begin position="102"/>
        <end position="124"/>
    </location>
</feature>
<keyword evidence="2 7" id="KW-0813">Transport</keyword>
<comment type="caution">
    <text evidence="10">The sequence shown here is derived from an EMBL/GenBank/DDBJ whole genome shotgun (WGS) entry which is preliminary data.</text>
</comment>
<feature type="transmembrane region" description="Helical" evidence="7">
    <location>
        <begin position="293"/>
        <end position="313"/>
    </location>
</feature>
<dbReference type="InterPro" id="IPR000515">
    <property type="entry name" value="MetI-like"/>
</dbReference>
<evidence type="ECO:0000256" key="1">
    <source>
        <dbReference type="ARBA" id="ARBA00004651"/>
    </source>
</evidence>
<keyword evidence="5 7" id="KW-1133">Transmembrane helix</keyword>
<evidence type="ECO:0000313" key="10">
    <source>
        <dbReference type="EMBL" id="RNG28807.1"/>
    </source>
</evidence>
<dbReference type="GO" id="GO:0005886">
    <property type="term" value="C:plasma membrane"/>
    <property type="evidence" value="ECO:0007669"/>
    <property type="project" value="UniProtKB-SubCell"/>
</dbReference>
<dbReference type="Gene3D" id="1.10.3720.10">
    <property type="entry name" value="MetI-like"/>
    <property type="match status" value="1"/>
</dbReference>
<keyword evidence="11" id="KW-1185">Reference proteome</keyword>
<keyword evidence="4 7" id="KW-0812">Transmembrane</keyword>
<evidence type="ECO:0000256" key="3">
    <source>
        <dbReference type="ARBA" id="ARBA00022475"/>
    </source>
</evidence>
<feature type="region of interest" description="Disordered" evidence="8">
    <location>
        <begin position="1"/>
        <end position="27"/>
    </location>
</feature>
<organism evidence="10 11">
    <name type="scientific">Streptomyces botrytidirepellens</name>
    <dbReference type="NCBI Taxonomy" id="2486417"/>
    <lineage>
        <taxon>Bacteria</taxon>
        <taxon>Bacillati</taxon>
        <taxon>Actinomycetota</taxon>
        <taxon>Actinomycetes</taxon>
        <taxon>Kitasatosporales</taxon>
        <taxon>Streptomycetaceae</taxon>
        <taxon>Streptomyces</taxon>
    </lineage>
</organism>
<gene>
    <name evidence="10" type="ORF">EEJ42_11775</name>
</gene>
<keyword evidence="6 7" id="KW-0472">Membrane</keyword>
<evidence type="ECO:0000259" key="9">
    <source>
        <dbReference type="PROSITE" id="PS50928"/>
    </source>
</evidence>
<feature type="compositionally biased region" description="Low complexity" evidence="8">
    <location>
        <begin position="9"/>
        <end position="24"/>
    </location>
</feature>
<feature type="transmembrane region" description="Helical" evidence="7">
    <location>
        <begin position="187"/>
        <end position="208"/>
    </location>
</feature>
<evidence type="ECO:0000256" key="7">
    <source>
        <dbReference type="RuleBase" id="RU363032"/>
    </source>
</evidence>
<protein>
    <submittedName>
        <fullName evidence="10">Sugar ABC transporter permease</fullName>
    </submittedName>
</protein>
<dbReference type="SUPFAM" id="SSF161098">
    <property type="entry name" value="MetI-like"/>
    <property type="match status" value="1"/>
</dbReference>
<dbReference type="PANTHER" id="PTHR30193">
    <property type="entry name" value="ABC TRANSPORTER PERMEASE PROTEIN"/>
    <property type="match status" value="1"/>
</dbReference>
<comment type="subcellular location">
    <subcellularLocation>
        <location evidence="1 7">Cell membrane</location>
        <topology evidence="1 7">Multi-pass membrane protein</topology>
    </subcellularLocation>
</comment>
<feature type="domain" description="ABC transmembrane type-1" evidence="9">
    <location>
        <begin position="98"/>
        <end position="309"/>
    </location>
</feature>
<evidence type="ECO:0000256" key="8">
    <source>
        <dbReference type="SAM" id="MobiDB-lite"/>
    </source>
</evidence>
<keyword evidence="3" id="KW-1003">Cell membrane</keyword>
<sequence>MTSPASMQAPPDRAAQPRRTAPPRGTSGRVRRTLAAWAFCSPFIVLFATFGVWPVFSSLSMSVTDITSRDARTPFMVNFVGLDNYTTLFGDPTFVRAVLNTLYFVAIGIPLTMVIALSLAVALNSGIQRAKGIFRVAYFAPVVTSIVAVAVVWKYLYQSDGMINAALAAIGIQGPDWLNDPDWSMPALILMAVWRHFGIPMVIFLAGLQSVPADLHEAARMDGATRWRAFRSITLPLLRPTTLVVAVLLSISYLQFFEEPFVMTSGGPLDSTTSISYYAYQQFGFGNYGMASAASYVLVTAIALLSFVQFRIFRAKA</sequence>
<dbReference type="InterPro" id="IPR035906">
    <property type="entry name" value="MetI-like_sf"/>
</dbReference>
<evidence type="ECO:0000256" key="4">
    <source>
        <dbReference type="ARBA" id="ARBA00022692"/>
    </source>
</evidence>
<evidence type="ECO:0000256" key="6">
    <source>
        <dbReference type="ARBA" id="ARBA00023136"/>
    </source>
</evidence>
<dbReference type="PANTHER" id="PTHR30193:SF37">
    <property type="entry name" value="INNER MEMBRANE ABC TRANSPORTER PERMEASE PROTEIN YCJO"/>
    <property type="match status" value="1"/>
</dbReference>
<accession>A0A3M8WGS2</accession>
<dbReference type="Proteomes" id="UP000275401">
    <property type="component" value="Unassembled WGS sequence"/>
</dbReference>
<comment type="similarity">
    <text evidence="7">Belongs to the binding-protein-dependent transport system permease family.</text>
</comment>
<name>A0A3M8WGS2_9ACTN</name>
<feature type="transmembrane region" description="Helical" evidence="7">
    <location>
        <begin position="229"/>
        <end position="254"/>
    </location>
</feature>
<dbReference type="AlphaFoldDB" id="A0A3M8WGS2"/>
<dbReference type="Pfam" id="PF00528">
    <property type="entry name" value="BPD_transp_1"/>
    <property type="match status" value="1"/>
</dbReference>
<dbReference type="CDD" id="cd06261">
    <property type="entry name" value="TM_PBP2"/>
    <property type="match status" value="1"/>
</dbReference>
<evidence type="ECO:0000313" key="11">
    <source>
        <dbReference type="Proteomes" id="UP000275401"/>
    </source>
</evidence>
<dbReference type="InterPro" id="IPR051393">
    <property type="entry name" value="ABC_transporter_permease"/>
</dbReference>
<dbReference type="PROSITE" id="PS50928">
    <property type="entry name" value="ABC_TM1"/>
    <property type="match status" value="1"/>
</dbReference>
<evidence type="ECO:0000256" key="2">
    <source>
        <dbReference type="ARBA" id="ARBA00022448"/>
    </source>
</evidence>
<feature type="transmembrane region" description="Helical" evidence="7">
    <location>
        <begin position="34"/>
        <end position="56"/>
    </location>
</feature>
<dbReference type="EMBL" id="RIBZ01000154">
    <property type="protein sequence ID" value="RNG28807.1"/>
    <property type="molecule type" value="Genomic_DNA"/>
</dbReference>
<feature type="transmembrane region" description="Helical" evidence="7">
    <location>
        <begin position="136"/>
        <end position="156"/>
    </location>
</feature>